<protein>
    <submittedName>
        <fullName evidence="1">Uncharacterized protein</fullName>
    </submittedName>
</protein>
<name>A0A517YFW4_9BACT</name>
<proteinExistence type="predicted"/>
<dbReference type="AlphaFoldDB" id="A0A517YFW4"/>
<dbReference type="EMBL" id="CP036274">
    <property type="protein sequence ID" value="QDU29062.1"/>
    <property type="molecule type" value="Genomic_DNA"/>
</dbReference>
<evidence type="ECO:0000313" key="1">
    <source>
        <dbReference type="EMBL" id="QDU29062.1"/>
    </source>
</evidence>
<organism evidence="1 2">
    <name type="scientific">Anatilimnocola aggregata</name>
    <dbReference type="NCBI Taxonomy" id="2528021"/>
    <lineage>
        <taxon>Bacteria</taxon>
        <taxon>Pseudomonadati</taxon>
        <taxon>Planctomycetota</taxon>
        <taxon>Planctomycetia</taxon>
        <taxon>Pirellulales</taxon>
        <taxon>Pirellulaceae</taxon>
        <taxon>Anatilimnocola</taxon>
    </lineage>
</organism>
<gene>
    <name evidence="1" type="ORF">ETAA8_41690</name>
</gene>
<dbReference type="KEGG" id="aagg:ETAA8_41690"/>
<reference evidence="1 2" key="1">
    <citation type="submission" date="2019-02" db="EMBL/GenBank/DDBJ databases">
        <title>Deep-cultivation of Planctomycetes and their phenomic and genomic characterization uncovers novel biology.</title>
        <authorList>
            <person name="Wiegand S."/>
            <person name="Jogler M."/>
            <person name="Boedeker C."/>
            <person name="Pinto D."/>
            <person name="Vollmers J."/>
            <person name="Rivas-Marin E."/>
            <person name="Kohn T."/>
            <person name="Peeters S.H."/>
            <person name="Heuer A."/>
            <person name="Rast P."/>
            <person name="Oberbeckmann S."/>
            <person name="Bunk B."/>
            <person name="Jeske O."/>
            <person name="Meyerdierks A."/>
            <person name="Storesund J.E."/>
            <person name="Kallscheuer N."/>
            <person name="Luecker S."/>
            <person name="Lage O.M."/>
            <person name="Pohl T."/>
            <person name="Merkel B.J."/>
            <person name="Hornburger P."/>
            <person name="Mueller R.-W."/>
            <person name="Bruemmer F."/>
            <person name="Labrenz M."/>
            <person name="Spormann A.M."/>
            <person name="Op den Camp H."/>
            <person name="Overmann J."/>
            <person name="Amann R."/>
            <person name="Jetten M.S.M."/>
            <person name="Mascher T."/>
            <person name="Medema M.H."/>
            <person name="Devos D.P."/>
            <person name="Kaster A.-K."/>
            <person name="Ovreas L."/>
            <person name="Rohde M."/>
            <person name="Galperin M.Y."/>
            <person name="Jogler C."/>
        </authorList>
    </citation>
    <scope>NUCLEOTIDE SEQUENCE [LARGE SCALE GENOMIC DNA]</scope>
    <source>
        <strain evidence="1 2">ETA_A8</strain>
    </source>
</reference>
<sequence>METTPLSLICSNGTIDVKFEPTLTAVQTQELAAKLTTIATVEHRIAQLEQVAADWKVAAIIKPHIHGSALV</sequence>
<evidence type="ECO:0000313" key="2">
    <source>
        <dbReference type="Proteomes" id="UP000315017"/>
    </source>
</evidence>
<accession>A0A517YFW4</accession>
<dbReference type="Proteomes" id="UP000315017">
    <property type="component" value="Chromosome"/>
</dbReference>
<keyword evidence="2" id="KW-1185">Reference proteome</keyword>